<proteinExistence type="predicted"/>
<evidence type="ECO:0000259" key="4">
    <source>
        <dbReference type="Pfam" id="PF00329"/>
    </source>
</evidence>
<dbReference type="AlphaFoldDB" id="A0A498RAK2"/>
<dbReference type="GO" id="GO:0016651">
    <property type="term" value="F:oxidoreductase activity, acting on NAD(P)H"/>
    <property type="evidence" value="ECO:0007669"/>
    <property type="project" value="InterPro"/>
</dbReference>
<evidence type="ECO:0000256" key="3">
    <source>
        <dbReference type="SAM" id="MobiDB-lite"/>
    </source>
</evidence>
<name>A0A498RAK2_9FIRM</name>
<dbReference type="GO" id="GO:0048038">
    <property type="term" value="F:quinone binding"/>
    <property type="evidence" value="ECO:0007669"/>
    <property type="project" value="InterPro"/>
</dbReference>
<feature type="domain" description="NADH-quinone oxidoreductase subunit D" evidence="5">
    <location>
        <begin position="245"/>
        <end position="398"/>
    </location>
</feature>
<dbReference type="RefSeq" id="WP_122630587.1">
    <property type="nucleotide sequence ID" value="NZ_UPPP01000133.1"/>
</dbReference>
<evidence type="ECO:0000313" key="6">
    <source>
        <dbReference type="EMBL" id="VBB09756.1"/>
    </source>
</evidence>
<dbReference type="GO" id="GO:0008137">
    <property type="term" value="F:NADH dehydrogenase (ubiquinone) activity"/>
    <property type="evidence" value="ECO:0007669"/>
    <property type="project" value="InterPro"/>
</dbReference>
<keyword evidence="1" id="KW-0560">Oxidoreductase</keyword>
<dbReference type="Proteomes" id="UP000277811">
    <property type="component" value="Unassembled WGS sequence"/>
</dbReference>
<dbReference type="PANTHER" id="PTHR43485:SF1">
    <property type="entry name" value="FORMATE HYDROGENLYASE SUBUNIT 5-RELATED"/>
    <property type="match status" value="1"/>
</dbReference>
<sequence length="485" mass="53858">MSAMIPYQELSPVEFQENLARKGSSGQYELFHYTVLKESPGAWSILAVIGEPKQGTCEWLKTIIPGGGRIDSLAAVWPALLWPEREIHDQTDGIIENHPDLRPLLYPERVELRGVAHGSGTFHLPLGPVRSDVTESLLFLFDILGEQIMFLESQLFYKHRQVEVLGRGKKPGYGVLLAERVAGTSTVAHAVAFTRAIEQALGRPATIRQEQERVLLGEMERLYNHAGDLAQLAGATGMTVGQAQFARIKEELLRLNADLCGSRYLRSTVRIHGDSGVNWTQQGGSLLTKLQDIARRFEQFTSLLKMTPTFVDRLKGTGIIKKEWARAFDLVGPVARGNRIGRDVRLNYRHKGSEWGNWSIAVNRQGTGDAFSRFGVRVEEWTQSLHLIQFLLSLLEEPEWGRESGAGTPCPSPTGWGHGLAESPRGRTSHIVNIDREGNIAFWNIRSASGSNWPVFGLATANENIQTDFPIIEASFALSVASCDR</sequence>
<keyword evidence="2" id="KW-0520">NAD</keyword>
<keyword evidence="7" id="KW-1185">Reference proteome</keyword>
<evidence type="ECO:0000313" key="7">
    <source>
        <dbReference type="Proteomes" id="UP000277811"/>
    </source>
</evidence>
<dbReference type="SUPFAM" id="SSF56762">
    <property type="entry name" value="HydB/Nqo4-like"/>
    <property type="match status" value="1"/>
</dbReference>
<feature type="region of interest" description="Disordered" evidence="3">
    <location>
        <begin position="403"/>
        <end position="424"/>
    </location>
</feature>
<dbReference type="EMBL" id="UPPP01000133">
    <property type="protein sequence ID" value="VBB09756.1"/>
    <property type="molecule type" value="Genomic_DNA"/>
</dbReference>
<protein>
    <submittedName>
        <fullName evidence="6">Nadh:ubiquinone oxidoreductase 30kda subunit</fullName>
    </submittedName>
</protein>
<dbReference type="Gene3D" id="3.30.460.80">
    <property type="entry name" value="NADH:ubiquinone oxidoreductase, 30kDa subunit"/>
    <property type="match status" value="1"/>
</dbReference>
<keyword evidence="6" id="KW-0830">Ubiquinone</keyword>
<evidence type="ECO:0000259" key="5">
    <source>
        <dbReference type="Pfam" id="PF00346"/>
    </source>
</evidence>
<reference evidence="6 7" key="1">
    <citation type="submission" date="2018-06" db="EMBL/GenBank/DDBJ databases">
        <authorList>
            <person name="Strepis N."/>
        </authorList>
    </citation>
    <scope>NUCLEOTIDE SEQUENCE [LARGE SCALE GENOMIC DNA]</scope>
    <source>
        <strain evidence="6">LUCI</strain>
    </source>
</reference>
<evidence type="ECO:0000256" key="2">
    <source>
        <dbReference type="ARBA" id="ARBA00023027"/>
    </source>
</evidence>
<dbReference type="InterPro" id="IPR037232">
    <property type="entry name" value="NADH_quin_OxRdtase_su_C/D-like"/>
</dbReference>
<organism evidence="6 7">
    <name type="scientific">Lucifera butyrica</name>
    <dbReference type="NCBI Taxonomy" id="1351585"/>
    <lineage>
        <taxon>Bacteria</taxon>
        <taxon>Bacillati</taxon>
        <taxon>Bacillota</taxon>
        <taxon>Negativicutes</taxon>
        <taxon>Veillonellales</taxon>
        <taxon>Veillonellaceae</taxon>
        <taxon>Lucifera</taxon>
    </lineage>
</organism>
<dbReference type="InterPro" id="IPR029014">
    <property type="entry name" value="NiFe-Hase_large"/>
</dbReference>
<feature type="domain" description="NADH:ubiquinone oxidoreductase 30kDa subunit" evidence="4">
    <location>
        <begin position="67"/>
        <end position="111"/>
    </location>
</feature>
<dbReference type="SUPFAM" id="SSF143243">
    <property type="entry name" value="Nqo5-like"/>
    <property type="match status" value="1"/>
</dbReference>
<dbReference type="Pfam" id="PF00346">
    <property type="entry name" value="Complex1_49kDa"/>
    <property type="match status" value="1"/>
</dbReference>
<evidence type="ECO:0000256" key="1">
    <source>
        <dbReference type="ARBA" id="ARBA00023002"/>
    </source>
</evidence>
<dbReference type="InterPro" id="IPR001135">
    <property type="entry name" value="NADH_Q_OxRdtase_suD"/>
</dbReference>
<dbReference type="Pfam" id="PF00329">
    <property type="entry name" value="Complex1_30kDa"/>
    <property type="match status" value="1"/>
</dbReference>
<gene>
    <name evidence="6" type="ORF">LUCI_5054</name>
</gene>
<accession>A0A498RAK2</accession>
<dbReference type="InterPro" id="IPR052197">
    <property type="entry name" value="ComplexI_49kDa-like"/>
</dbReference>
<dbReference type="PANTHER" id="PTHR43485">
    <property type="entry name" value="HYDROGENASE-4 COMPONENT G"/>
    <property type="match status" value="1"/>
</dbReference>
<dbReference type="GO" id="GO:0051287">
    <property type="term" value="F:NAD binding"/>
    <property type="evidence" value="ECO:0007669"/>
    <property type="project" value="InterPro"/>
</dbReference>
<dbReference type="InterPro" id="IPR001268">
    <property type="entry name" value="NADH_UbQ_OxRdtase_30kDa_su"/>
</dbReference>
<dbReference type="OrthoDB" id="9801496at2"/>
<dbReference type="Gene3D" id="1.10.645.10">
    <property type="entry name" value="Cytochrome-c3 Hydrogenase, chain B"/>
    <property type="match status" value="1"/>
</dbReference>